<dbReference type="InterPro" id="IPR056898">
    <property type="entry name" value="Ig_NUP210_6th"/>
</dbReference>
<keyword evidence="4" id="KW-0732">Signal</keyword>
<organism evidence="13">
    <name type="scientific">Neodiprion lecontei</name>
    <name type="common">Redheaded pine sawfly</name>
    <dbReference type="NCBI Taxonomy" id="441921"/>
    <lineage>
        <taxon>Eukaryota</taxon>
        <taxon>Metazoa</taxon>
        <taxon>Ecdysozoa</taxon>
        <taxon>Arthropoda</taxon>
        <taxon>Hexapoda</taxon>
        <taxon>Insecta</taxon>
        <taxon>Pterygota</taxon>
        <taxon>Neoptera</taxon>
        <taxon>Endopterygota</taxon>
        <taxon>Hymenoptera</taxon>
        <taxon>Tenthredinoidea</taxon>
        <taxon>Diprionidae</taxon>
        <taxon>Diprioninae</taxon>
        <taxon>Neodiprion</taxon>
    </lineage>
</organism>
<feature type="domain" description="BIG2" evidence="11">
    <location>
        <begin position="450"/>
        <end position="528"/>
    </location>
</feature>
<keyword evidence="6 10" id="KW-0472">Membrane</keyword>
<dbReference type="GeneID" id="107217951"/>
<dbReference type="Pfam" id="PF26182">
    <property type="entry name" value="Ig_NUP210_5th"/>
    <property type="match status" value="1"/>
</dbReference>
<dbReference type="Pfam" id="PF22967">
    <property type="entry name" value="Ig_NUP210_1st"/>
    <property type="match status" value="1"/>
</dbReference>
<proteinExistence type="inferred from homology"/>
<keyword evidence="3 10" id="KW-0812">Transmembrane</keyword>
<gene>
    <name evidence="13" type="primary">LOC107217951</name>
</gene>
<dbReference type="Pfam" id="PF24935">
    <property type="entry name" value="Ig_NUP210_6th"/>
    <property type="match status" value="1"/>
</dbReference>
<dbReference type="InterPro" id="IPR055098">
    <property type="entry name" value="Ig_NUP210_3rd"/>
</dbReference>
<feature type="domain" description="BIG2" evidence="11">
    <location>
        <begin position="1091"/>
        <end position="1180"/>
    </location>
</feature>
<dbReference type="SUPFAM" id="SSF49373">
    <property type="entry name" value="Invasin/intimin cell-adhesion fragments"/>
    <property type="match status" value="1"/>
</dbReference>
<dbReference type="InterPro" id="IPR055099">
    <property type="entry name" value="Ig_NUP210_7th"/>
</dbReference>
<keyword evidence="7" id="KW-0325">Glycoprotein</keyword>
<evidence type="ECO:0000256" key="8">
    <source>
        <dbReference type="ARBA" id="ARBA00023242"/>
    </source>
</evidence>
<dbReference type="RefSeq" id="XP_015511156.2">
    <property type="nucleotide sequence ID" value="XM_015655670.2"/>
</dbReference>
<sequence length="1923" mass="212074">MIMAKLYNLYDKYLLVILCAVITLLSICVNTQRLNVPRVLLPIFNDFPTNFTLEVTEGGCYKWSSSRTDLIRLVPLNENFDKTCSSAVLVQTVTKDSTRNTAIVLAEDVTTGQFLRCDVIVDAIFAFNLVTTTRELFIEEAPEVFEVRANDEQGNEFTTLAGVEFMWTIGNVDKHRSQIDSKPLNNVLRFMTFQESPYETPPTVVELDSVGRKGHMTLLEGIRTGSAKVSVKLSHPEYTHVPPIEVELIVVANLIIIPSDVTMMAYDSFNYRIMQVHQGRLEEINLPSSQYYLEAENPDILKINNDYGSAYAIGRGKTKVLLYDRNVDEEYGIVLPSATVNINEPAYITLTVLPHRNWGLILGHTHEIVAEIYDNKDRKFHIGEGVQVNVQIDEKYLNVGSRTQNGTHIVATPIAMGTTIVEASLIAIINSQGKRMNLMPRLTTRAELSIHSQVIVVPKTLAVPWDPRSKARSETTLKASGGDGAYIWASQHPNVASVSQNGLVGVLRKGSAKIIVSMVRNPHNRDETRIHVLTPVRLEVIDYNMEAAVGESIHIHVAMYGEMKKEGTDEVYEIPFNDCRDIPLDVYIPDGNFVYNNSETVESIGIACTTLRVVGLDVGTSSVTVAYNNNGGQYLMDNVNISAYKPLTALHPSTGDALLAVGSSRRLVFKGGPLPWFDKNQGYTREIKMSNLGVLRWKEEEYIFDVSSDVYVYEIMCEALGDITVTLTISNIPVLSNCHQTEASASVLVTCGKPRNIYLVPEFKDSEKCPKSQSTDHIMARSGEDFELTVIVKDEDGRTFDNATSLNVEWALNPVEYGSVEKVSGIMEETYWDMNVILPNRHYQRILPKQHTGMLQIHAKVTGYQKRALGKLGIVPERPPFPTLTERGSVETPVIKKSINVTLVNHTVITPNNLKVLLDPIGKYHMQVSQGSGFYDLNLSSKDIANVDYVAPTKTITIVPRNSGILHIALVDLCLPSKPAEAVIEVQQLGGIKVEVIDKVEIDKCIVATLTLYDTNGRTMELPSIEAISIGAEIDNGRIEVIRLPNSDQGNPPYHEILYKVRGIKEGESQLSFESGKDEEKVHSEPITIQVFLPLKIIPKNVTILVGTLYQLSTIGGPSNAEIEFVSNDDSTLGVSKDGVLDGKLFGTGVISASAVGLTPNGKRVVYSKDSIGVQVVPLEGVKITAPTTRIKIGATIPVWAFGIPDQLTPLVIGSMKTPMRFLWSTSGQPGIIKLKNMYEGTGINIGYENEACVRVEGLQPGIATIHLNVTTSCETFAKCDKDTTFVAFLKIEIFQELHLVGVEDGYGRPVILMTPNSAFQLQTNHDKYSLSYKILPPGSSGETEDSKALILTNKNVTVDKNGMITSGEMFGKTILSITSTEAYGLKQTLMVVVEVKPIHYMMLELKSIMRVRSGEELYSLPRGMTLDYTVGYYDNVGSKFNAGQTKLSIWTNRANLASFSMGSENTVSVQFTRSGHMVTKVYNEKQPTGMFDYVNMVIGDIVFPSKMTLTVGDIICFSMPLLSNDGDPGYWQSSNPELLTIDSLSGIGRALSPGRIHVKHSLAALIRDEIQLDIQPISKIKFILPMGTNMTGTEVLGVPLILESANDCNKEQNILARGKGGCRIHHNYAPNAFPFTCTVQFTGTIPSIDIKDIFLSKPRFNIVTGFYYCDVISLGSPSKTTSTLDISLKIGAQSREIVATPVVVPYLPAIYVPVTEIIFAVTPTSSTPSAIIQVHGIPTVLNQLITHLPDGLALVTGPQGAYGNGIQLKIRLTHNHDELQGSQVRVISEITKQDIHILVRVSQYDQAAPVSGIHWLDYAYYHRYTFGTFTALVITFFYIYGSKMMSINISVKNKSIFAEKCPPPIKKTYTPTSPSGNKVTSTPSPGSANTSLRPFSAFEPVYGDPRGFYTPNARRNRSLLSP</sequence>
<evidence type="ECO:0000256" key="3">
    <source>
        <dbReference type="ARBA" id="ARBA00022692"/>
    </source>
</evidence>
<dbReference type="InterPro" id="IPR055094">
    <property type="entry name" value="NUP210_Ig15"/>
</dbReference>
<evidence type="ECO:0000313" key="13">
    <source>
        <dbReference type="RefSeq" id="XP_015511156.2"/>
    </source>
</evidence>
<comment type="similarity">
    <text evidence="2">Belongs to the NUP210 family.</text>
</comment>
<dbReference type="GO" id="GO:0005643">
    <property type="term" value="C:nuclear pore"/>
    <property type="evidence" value="ECO:0007669"/>
    <property type="project" value="TreeGrafter"/>
</dbReference>
<evidence type="ECO:0000256" key="7">
    <source>
        <dbReference type="ARBA" id="ARBA00023180"/>
    </source>
</evidence>
<dbReference type="Pfam" id="PF22957">
    <property type="entry name" value="NUP210_Ig"/>
    <property type="match status" value="1"/>
</dbReference>
<keyword evidence="5 10" id="KW-1133">Transmembrane helix</keyword>
<keyword evidence="12" id="KW-1185">Reference proteome</keyword>
<evidence type="ECO:0000256" key="5">
    <source>
        <dbReference type="ARBA" id="ARBA00022989"/>
    </source>
</evidence>
<dbReference type="SMART" id="SM00635">
    <property type="entry name" value="BID_2"/>
    <property type="match status" value="2"/>
</dbReference>
<protein>
    <submittedName>
        <fullName evidence="13">Nuclear pore membrane glycoprotein 210</fullName>
    </submittedName>
</protein>
<feature type="compositionally biased region" description="Polar residues" evidence="9">
    <location>
        <begin position="1870"/>
        <end position="1894"/>
    </location>
</feature>
<dbReference type="InterPro" id="IPR056899">
    <property type="entry name" value="Ig_NUP210_9th"/>
</dbReference>
<dbReference type="Gene3D" id="2.60.40.1080">
    <property type="match status" value="1"/>
</dbReference>
<dbReference type="InterPro" id="IPR055095">
    <property type="entry name" value="NUP210_Ig_C"/>
</dbReference>
<accession>A0A6J0BAA3</accession>
<dbReference type="Pfam" id="PF24991">
    <property type="entry name" value="Ig_NUP210_4th"/>
    <property type="match status" value="1"/>
</dbReference>
<comment type="subcellular location">
    <subcellularLocation>
        <location evidence="1">Nucleus membrane</location>
        <topology evidence="1">Single-pass membrane protein</topology>
    </subcellularLocation>
</comment>
<dbReference type="InterPro" id="IPR058779">
    <property type="entry name" value="Ig_NUP210_13th"/>
</dbReference>
<dbReference type="Pfam" id="PF22969">
    <property type="entry name" value="Ig_NUP210_2nd"/>
    <property type="match status" value="1"/>
</dbReference>
<dbReference type="InterPro" id="IPR055097">
    <property type="entry name" value="Ig_NUP210_2nd"/>
</dbReference>
<dbReference type="PANTHER" id="PTHR23019">
    <property type="entry name" value="NUCLEAR PORE MEMBRANE GLYCOPROTEIN GP210-RELATED"/>
    <property type="match status" value="1"/>
</dbReference>
<dbReference type="GO" id="GO:0031965">
    <property type="term" value="C:nuclear membrane"/>
    <property type="evidence" value="ECO:0007669"/>
    <property type="project" value="UniProtKB-SubCell"/>
</dbReference>
<dbReference type="OrthoDB" id="361283at2759"/>
<feature type="region of interest" description="Disordered" evidence="9">
    <location>
        <begin position="1868"/>
        <end position="1923"/>
    </location>
</feature>
<dbReference type="PANTHER" id="PTHR23019:SF0">
    <property type="entry name" value="NUCLEAR PORE MEMBRANE GLYCOPROTEIN 210"/>
    <property type="match status" value="1"/>
</dbReference>
<evidence type="ECO:0000256" key="4">
    <source>
        <dbReference type="ARBA" id="ARBA00022729"/>
    </source>
</evidence>
<dbReference type="InParanoid" id="A0A6J0BAA3"/>
<dbReference type="InterPro" id="IPR057586">
    <property type="entry name" value="Ig_NUP210_16th"/>
</dbReference>
<dbReference type="Pfam" id="PF26183">
    <property type="entry name" value="Ig_NUP210_14th"/>
    <property type="match status" value="1"/>
</dbReference>
<name>A0A6J0BAA3_NEOLC</name>
<evidence type="ECO:0000256" key="6">
    <source>
        <dbReference type="ARBA" id="ARBA00023136"/>
    </source>
</evidence>
<dbReference type="InterPro" id="IPR003343">
    <property type="entry name" value="Big_2"/>
</dbReference>
<dbReference type="FunCoup" id="A0A6J0BAA3">
    <property type="interactions" value="1367"/>
</dbReference>
<dbReference type="Proteomes" id="UP000829291">
    <property type="component" value="Chromosome 5"/>
</dbReference>
<feature type="transmembrane region" description="Helical" evidence="10">
    <location>
        <begin position="1822"/>
        <end position="1841"/>
    </location>
</feature>
<dbReference type="Pfam" id="PF22963">
    <property type="entry name" value="Ig_NUP210_3rd"/>
    <property type="match status" value="1"/>
</dbReference>
<keyword evidence="8" id="KW-0539">Nucleus</keyword>
<dbReference type="InterPro" id="IPR055096">
    <property type="entry name" value="Ig_NUP210_1st"/>
</dbReference>
<dbReference type="Pfam" id="PF24902">
    <property type="entry name" value="Ig_NUP210_9th"/>
    <property type="match status" value="1"/>
</dbReference>
<evidence type="ECO:0000256" key="1">
    <source>
        <dbReference type="ARBA" id="ARBA00004590"/>
    </source>
</evidence>
<dbReference type="Pfam" id="PF25354">
    <property type="entry name" value="Ig_NUP210_16th"/>
    <property type="match status" value="1"/>
</dbReference>
<evidence type="ECO:0000256" key="9">
    <source>
        <dbReference type="SAM" id="MobiDB-lite"/>
    </source>
</evidence>
<evidence type="ECO:0000259" key="11">
    <source>
        <dbReference type="SMART" id="SM00635"/>
    </source>
</evidence>
<dbReference type="InterPro" id="IPR045197">
    <property type="entry name" value="NUP210-like"/>
</dbReference>
<dbReference type="InterPro" id="IPR008964">
    <property type="entry name" value="Invasin/intimin_cell_adhesion"/>
</dbReference>
<dbReference type="Pfam" id="PF26181">
    <property type="entry name" value="Ig_NUP210_13th"/>
    <property type="match status" value="1"/>
</dbReference>
<dbReference type="Pfam" id="PF22959">
    <property type="entry name" value="Ig_NUP210_15th"/>
    <property type="match status" value="1"/>
</dbReference>
<dbReference type="InterPro" id="IPR056897">
    <property type="entry name" value="Ig_NUP210_4th"/>
</dbReference>
<reference evidence="13" key="1">
    <citation type="submission" date="2025-08" db="UniProtKB">
        <authorList>
            <consortium name="RefSeq"/>
        </authorList>
    </citation>
    <scope>IDENTIFICATION</scope>
    <source>
        <tissue evidence="13">Thorax and Abdomen</tissue>
    </source>
</reference>
<evidence type="ECO:0000256" key="2">
    <source>
        <dbReference type="ARBA" id="ARBA00007313"/>
    </source>
</evidence>
<dbReference type="Pfam" id="PF22962">
    <property type="entry name" value="Ig_NUP210_7th"/>
    <property type="match status" value="1"/>
</dbReference>
<evidence type="ECO:0000313" key="12">
    <source>
        <dbReference type="Proteomes" id="UP000829291"/>
    </source>
</evidence>
<dbReference type="KEGG" id="nlo:107217951"/>
<evidence type="ECO:0000256" key="10">
    <source>
        <dbReference type="SAM" id="Phobius"/>
    </source>
</evidence>